<proteinExistence type="inferred from homology"/>
<evidence type="ECO:0000313" key="5">
    <source>
        <dbReference type="Proteomes" id="UP000246077"/>
    </source>
</evidence>
<dbReference type="EMBL" id="QGLF01000005">
    <property type="protein sequence ID" value="PWR18975.1"/>
    <property type="molecule type" value="Genomic_DNA"/>
</dbReference>
<accession>A0A317E1F4</accession>
<dbReference type="SUPFAM" id="SSF53474">
    <property type="entry name" value="alpha/beta-Hydrolases"/>
    <property type="match status" value="1"/>
</dbReference>
<dbReference type="AlphaFoldDB" id="A0A317E1F4"/>
<evidence type="ECO:0000256" key="2">
    <source>
        <dbReference type="ARBA" id="ARBA00022801"/>
    </source>
</evidence>
<gene>
    <name evidence="4" type="ORF">DKG75_18580</name>
</gene>
<keyword evidence="5" id="KW-1185">Reference proteome</keyword>
<comment type="similarity">
    <text evidence="1">Belongs to the 'GDXG' lipolytic enzyme family.</text>
</comment>
<dbReference type="PANTHER" id="PTHR48081:SF8">
    <property type="entry name" value="ALPHA_BETA HYDROLASE FOLD-3 DOMAIN-CONTAINING PROTEIN-RELATED"/>
    <property type="match status" value="1"/>
</dbReference>
<dbReference type="Gene3D" id="3.40.50.1820">
    <property type="entry name" value="alpha/beta hydrolase"/>
    <property type="match status" value="1"/>
</dbReference>
<evidence type="ECO:0000256" key="1">
    <source>
        <dbReference type="ARBA" id="ARBA00010515"/>
    </source>
</evidence>
<protein>
    <submittedName>
        <fullName evidence="4">Alpha/beta hydrolase</fullName>
    </submittedName>
</protein>
<feature type="domain" description="Alpha/beta hydrolase fold-3" evidence="3">
    <location>
        <begin position="115"/>
        <end position="321"/>
    </location>
</feature>
<name>A0A317E1F4_9PROT</name>
<dbReference type="Proteomes" id="UP000246077">
    <property type="component" value="Unassembled WGS sequence"/>
</dbReference>
<sequence>MSIRRVIEKILVSILVRLPRSWLVKMAGGRPVMIEGKTLDPQLQFLLALAAKRPAIETLPVSGARQLYRDMAYTFGGGARGMARVEERRAPGPYGDIPLRLYVPNDLPPGPAPTLVYFHGGGFVIGDLESYDRVCRYLADAARCQVLSVDYRLAPEHRFPVAIEDCLAVWRHVTADPGDYGADPARIGVGGDSAGGHLSAVVSQQAKAAGLPLPRHQLLIYPVTDVSREWASHETYAEGFLLTKAAMHWFMGHFLPDDADRTDARVSPLKADSMDGLPAATVIIAGFDPLQDEGRAYAAALAGAGVAVKVLEFDTLTHGFVSLPGVVGSADRALQEISSAIRANLVN</sequence>
<organism evidence="4 5">
    <name type="scientific">Zavarzinia compransoris</name>
    <dbReference type="NCBI Taxonomy" id="1264899"/>
    <lineage>
        <taxon>Bacteria</taxon>
        <taxon>Pseudomonadati</taxon>
        <taxon>Pseudomonadota</taxon>
        <taxon>Alphaproteobacteria</taxon>
        <taxon>Rhodospirillales</taxon>
        <taxon>Zavarziniaceae</taxon>
        <taxon>Zavarzinia</taxon>
    </lineage>
</organism>
<dbReference type="FunFam" id="3.40.50.1820:FF:000089">
    <property type="entry name" value="Alpha/beta hydrolase"/>
    <property type="match status" value="1"/>
</dbReference>
<dbReference type="InterPro" id="IPR029058">
    <property type="entry name" value="AB_hydrolase_fold"/>
</dbReference>
<reference evidence="5" key="1">
    <citation type="submission" date="2018-05" db="EMBL/GenBank/DDBJ databases">
        <title>Zavarzinia sp. HR-AS.</title>
        <authorList>
            <person name="Lee Y."/>
            <person name="Jeon C.O."/>
        </authorList>
    </citation>
    <scope>NUCLEOTIDE SEQUENCE [LARGE SCALE GENOMIC DNA]</scope>
    <source>
        <strain evidence="5">DSM 1231</strain>
    </source>
</reference>
<dbReference type="RefSeq" id="WP_109922661.1">
    <property type="nucleotide sequence ID" value="NZ_QGLF01000005.1"/>
</dbReference>
<dbReference type="OrthoDB" id="9806180at2"/>
<dbReference type="Pfam" id="PF07859">
    <property type="entry name" value="Abhydrolase_3"/>
    <property type="match status" value="1"/>
</dbReference>
<keyword evidence="2 4" id="KW-0378">Hydrolase</keyword>
<dbReference type="InterPro" id="IPR013094">
    <property type="entry name" value="AB_hydrolase_3"/>
</dbReference>
<dbReference type="InterPro" id="IPR050300">
    <property type="entry name" value="GDXG_lipolytic_enzyme"/>
</dbReference>
<dbReference type="GO" id="GO:0016787">
    <property type="term" value="F:hydrolase activity"/>
    <property type="evidence" value="ECO:0007669"/>
    <property type="project" value="UniProtKB-KW"/>
</dbReference>
<comment type="caution">
    <text evidence="4">The sequence shown here is derived from an EMBL/GenBank/DDBJ whole genome shotgun (WGS) entry which is preliminary data.</text>
</comment>
<evidence type="ECO:0000313" key="4">
    <source>
        <dbReference type="EMBL" id="PWR18975.1"/>
    </source>
</evidence>
<evidence type="ECO:0000259" key="3">
    <source>
        <dbReference type="Pfam" id="PF07859"/>
    </source>
</evidence>
<dbReference type="PANTHER" id="PTHR48081">
    <property type="entry name" value="AB HYDROLASE SUPERFAMILY PROTEIN C4A8.06C"/>
    <property type="match status" value="1"/>
</dbReference>